<dbReference type="PANTHER" id="PTHR33490:SF3">
    <property type="entry name" value="CONSERVED INTEGRAL MEMBRANE PROTEIN"/>
    <property type="match status" value="1"/>
</dbReference>
<evidence type="ECO:0000259" key="1">
    <source>
        <dbReference type="Pfam" id="PF01841"/>
    </source>
</evidence>
<dbReference type="Proteomes" id="UP000184076">
    <property type="component" value="Unassembled WGS sequence"/>
</dbReference>
<proteinExistence type="predicted"/>
<dbReference type="STRING" id="1121391.SAMN02745206_00449"/>
<evidence type="ECO:0000313" key="2">
    <source>
        <dbReference type="EMBL" id="SHE54819.1"/>
    </source>
</evidence>
<feature type="domain" description="Transglutaminase-like" evidence="1">
    <location>
        <begin position="34"/>
        <end position="149"/>
    </location>
</feature>
<dbReference type="EMBL" id="FQVB01000005">
    <property type="protein sequence ID" value="SHE54819.1"/>
    <property type="molecule type" value="Genomic_DNA"/>
</dbReference>
<evidence type="ECO:0000313" key="3">
    <source>
        <dbReference type="Proteomes" id="UP000184076"/>
    </source>
</evidence>
<dbReference type="Gene3D" id="3.10.620.30">
    <property type="match status" value="1"/>
</dbReference>
<protein>
    <submittedName>
        <fullName evidence="2">Transglutaminase-like superfamily protein</fullName>
    </submittedName>
</protein>
<dbReference type="AlphaFoldDB" id="A0A1M4UDJ2"/>
<dbReference type="SUPFAM" id="SSF54001">
    <property type="entry name" value="Cysteine proteinases"/>
    <property type="match status" value="1"/>
</dbReference>
<dbReference type="InterPro" id="IPR038765">
    <property type="entry name" value="Papain-like_cys_pep_sf"/>
</dbReference>
<dbReference type="InterPro" id="IPR002931">
    <property type="entry name" value="Transglutaminase-like"/>
</dbReference>
<name>A0A1M4UDJ2_9BACT</name>
<keyword evidence="3" id="KW-1185">Reference proteome</keyword>
<reference evidence="3" key="1">
    <citation type="submission" date="2016-11" db="EMBL/GenBank/DDBJ databases">
        <authorList>
            <person name="Varghese N."/>
            <person name="Submissions S."/>
        </authorList>
    </citation>
    <scope>NUCLEOTIDE SEQUENCE [LARGE SCALE GENOMIC DNA]</scope>
    <source>
        <strain evidence="3">DSM 9756</strain>
    </source>
</reference>
<dbReference type="RefSeq" id="WP_245795102.1">
    <property type="nucleotide sequence ID" value="NZ_FQVB01000005.1"/>
</dbReference>
<gene>
    <name evidence="2" type="ORF">SAMN02745206_00449</name>
</gene>
<dbReference type="PANTHER" id="PTHR33490">
    <property type="entry name" value="BLR5614 PROTEIN-RELATED"/>
    <property type="match status" value="1"/>
</dbReference>
<accession>A0A1M4UDJ2</accession>
<dbReference type="Pfam" id="PF01841">
    <property type="entry name" value="Transglut_core"/>
    <property type="match status" value="1"/>
</dbReference>
<sequence>MVQKASATEAMTGTGEYLQTTSILDWDHPRVLTFAREAVGAAADPVEKAVRLYGAVRDRIRYDPYSPFHRAEHYRASEVLRRGRSFCIPKAALLCAAARSQGIPARIGFATVKNHLATRQLLDYLGSNVFVYHGYTDLFLDGRWVKATPAFHKELCERHGTDPLDFDGRSDSLLHPYDKSRRKFMEYLEYHGFYADVPVQTIVDAWKAAYGAERVQGWIDALEKADAASRRIFEDEDVVGRSPAGAMQQVGICGTQSPR</sequence>
<organism evidence="2 3">
    <name type="scientific">Desulfacinum infernum DSM 9756</name>
    <dbReference type="NCBI Taxonomy" id="1121391"/>
    <lineage>
        <taxon>Bacteria</taxon>
        <taxon>Pseudomonadati</taxon>
        <taxon>Thermodesulfobacteriota</taxon>
        <taxon>Syntrophobacteria</taxon>
        <taxon>Syntrophobacterales</taxon>
        <taxon>Syntrophobacteraceae</taxon>
        <taxon>Desulfacinum</taxon>
    </lineage>
</organism>